<sequence length="1508" mass="166205">MDDQQSSSDSARPSSALPAYQARLLDPKSPSRSGSSLSLRNSFFSQSPTKTDLSSTARFGSPVPLSPSTVRLNTFTIGGNTEREGIRSMHRSGSKSMDATRGFWVDQEKAAASEAREFDQQAAQLKGNLHGLGLSRKPSFIRSQQTGNSESNASLSSRQQALESHPADSFIVSTPPSPSSLSNNHRSRFESTSSSSRSDSARPDSPQYIRSGSPALSSSTQHIPSTATSNSPAHTTRKLHRRANSAQPFTFQPSNPSASAMSPSPSSFAIASSNKVPVLTRQLTGDSESRFFSPTLAASATSPLTSRAHSFDASASNPTETSDLTTSNSNISSTSISKGARTRPHSFHQDLSAPLQSSSFGLSSPSVESPSILPPTTNSYSTMPVLRSSYARAKTSSQTSLHSTFVTSRPESPSIEQPVIPASPIIPSIREPLGPRRGPASRLGRHMPRIASGDAFGSDDQQGNETEEAVPRNRDTLKVDTPKRSQWADKDVGSIRSVGEGDEVIGMKGRRRLPLTSSLLNSGSTYSLRISTATIERTRKEVIAEEYLTRVGEALQWVEGVLQKDLGFGIVEFEDNLRDGVVLARMAECLGAKGSIFEHPRLQWRHSDNIIMFLNFAKSPMVGLPTSFTFETIDLYEKKNLPKVIFCIHSLSHILANRGLVEKIGNLKGKLNFSEAQLQHASKGLNGQAMPNFANIGKDLAREMNVEPPKETEEEIQDRLLDEASSSIEALQAHAIGRLARLDYHDFLSTVHACSRSTSTLQAHLRGSLARVRFAKSLSARGSQLEPLVPTITLFQASASGALSRKRIDACRKQFAACDSSVKLLQAHLVGVQTRKGFHESKSTVRQQSQILRQFVARAQGALVRSRRATNASSLNQIDISSFIAHSKGVLARNRFYDQMDLLDAIDIAGFVAHARGALIRKTQIAKKNALSSVSISQGLVGFSAVARAKLARKQVQAVQADLTVVVPLISNFQSHAKALLVRRNHQQLASALANVSTVSSATGTQSILRAALSRARKGEQKKEVEFVLPNFVSFQAMARRAYQKGEYEWWRDHIRGADIVAVRLQSLLRGAIVRRDFYGRLSHFYRNTAAIVRLQAIWRGKGPREGFIGIRLGKNVKVSTVKNFGHLLDDNDSEVQDEARLKTLKINVSETYRETQTLEIEAEELDQSIGLFAKNIANLQSRGRSSLEIRPVPTFADQSASKEADYYSAMLLDPEAELKAEWARAKRLILAVLRIQPDKDILASLIAPVEDEHLDMWHEISQQNAHVLPPRPGEEPGYNLNDIKNLPYDEVKFQALSVCQQLEGEGIITRADGYQAILNSIAYDIRTKNRRQIQRTHELKSMEEIFQKLDTRKKDLEEQIEIYNAHNAQSISNLQSKSKRGSVIPLGKQYWHRRSLQQSGLMPRYGSWVYEAKVLYGRGLLLSVDQFSPTQYDRLELVFSSDTAGSFNIEILFSPPGHPKSTVGKSTVTMQDLLHKQREQKKSIALGLGEYNVNLLVAQLNKKFYKN</sequence>
<reference evidence="4" key="1">
    <citation type="submission" date="2014-08" db="EMBL/GenBank/DDBJ databases">
        <authorList>
            <person name="Sharma Rahul"/>
            <person name="Thines Marco"/>
        </authorList>
    </citation>
    <scope>NUCLEOTIDE SEQUENCE</scope>
</reference>
<feature type="compositionally biased region" description="Polar residues" evidence="2">
    <location>
        <begin position="309"/>
        <end position="324"/>
    </location>
</feature>
<protein>
    <submittedName>
        <fullName evidence="4">Iq domain-containing protein-containing</fullName>
    </submittedName>
</protein>
<dbReference type="GO" id="GO:0005096">
    <property type="term" value="F:GTPase activator activity"/>
    <property type="evidence" value="ECO:0007669"/>
    <property type="project" value="TreeGrafter"/>
</dbReference>
<dbReference type="InterPro" id="IPR036872">
    <property type="entry name" value="CH_dom_sf"/>
</dbReference>
<organism evidence="4">
    <name type="scientific">Phaffia rhodozyma</name>
    <name type="common">Yeast</name>
    <name type="synonym">Xanthophyllomyces dendrorhous</name>
    <dbReference type="NCBI Taxonomy" id="264483"/>
    <lineage>
        <taxon>Eukaryota</taxon>
        <taxon>Fungi</taxon>
        <taxon>Dikarya</taxon>
        <taxon>Basidiomycota</taxon>
        <taxon>Agaricomycotina</taxon>
        <taxon>Tremellomycetes</taxon>
        <taxon>Cystofilobasidiales</taxon>
        <taxon>Mrakiaceae</taxon>
        <taxon>Phaffia</taxon>
    </lineage>
</organism>
<feature type="compositionally biased region" description="Polar residues" evidence="2">
    <location>
        <begin position="66"/>
        <end position="79"/>
    </location>
</feature>
<dbReference type="CDD" id="cd21206">
    <property type="entry name" value="CH_IQGAP"/>
    <property type="match status" value="1"/>
</dbReference>
<dbReference type="InterPro" id="IPR000593">
    <property type="entry name" value="RasGAP_C"/>
</dbReference>
<evidence type="ECO:0000256" key="1">
    <source>
        <dbReference type="SAM" id="Coils"/>
    </source>
</evidence>
<dbReference type="GO" id="GO:0110085">
    <property type="term" value="C:mitotic actomyosin contractile ring"/>
    <property type="evidence" value="ECO:0007669"/>
    <property type="project" value="TreeGrafter"/>
</dbReference>
<dbReference type="GO" id="GO:0005516">
    <property type="term" value="F:calmodulin binding"/>
    <property type="evidence" value="ECO:0007669"/>
    <property type="project" value="TreeGrafter"/>
</dbReference>
<feature type="compositionally biased region" description="Low complexity" evidence="2">
    <location>
        <begin position="352"/>
        <end position="375"/>
    </location>
</feature>
<feature type="compositionally biased region" description="Low complexity" evidence="2">
    <location>
        <begin position="325"/>
        <end position="337"/>
    </location>
</feature>
<feature type="compositionally biased region" description="Low complexity" evidence="2">
    <location>
        <begin position="253"/>
        <end position="268"/>
    </location>
</feature>
<feature type="compositionally biased region" description="Polar residues" evidence="2">
    <location>
        <begin position="48"/>
        <end position="58"/>
    </location>
</feature>
<proteinExistence type="predicted"/>
<dbReference type="SMART" id="SM00033">
    <property type="entry name" value="CH"/>
    <property type="match status" value="1"/>
</dbReference>
<dbReference type="PANTHER" id="PTHR14149">
    <property type="entry name" value="RAS GTPASE-ACTIVATING PROTEIN WITH IQ MOTIF"/>
    <property type="match status" value="1"/>
</dbReference>
<feature type="coiled-coil region" evidence="1">
    <location>
        <begin position="1340"/>
        <end position="1367"/>
    </location>
</feature>
<accession>A0A0F7SM90</accession>
<name>A0A0F7SM90_PHARH</name>
<dbReference type="EMBL" id="LN483142">
    <property type="protein sequence ID" value="CED83182.1"/>
    <property type="molecule type" value="Genomic_DNA"/>
</dbReference>
<feature type="compositionally biased region" description="Polar residues" evidence="2">
    <location>
        <begin position="142"/>
        <end position="162"/>
    </location>
</feature>
<feature type="region of interest" description="Disordered" evidence="2">
    <location>
        <begin position="309"/>
        <end position="380"/>
    </location>
</feature>
<dbReference type="Gene3D" id="1.10.418.10">
    <property type="entry name" value="Calponin-like domain"/>
    <property type="match status" value="1"/>
</dbReference>
<dbReference type="Pfam" id="PF03836">
    <property type="entry name" value="RasGAP_C"/>
    <property type="match status" value="1"/>
</dbReference>
<dbReference type="GO" id="GO:0051015">
    <property type="term" value="F:actin filament binding"/>
    <property type="evidence" value="ECO:0007669"/>
    <property type="project" value="TreeGrafter"/>
</dbReference>
<evidence type="ECO:0000259" key="3">
    <source>
        <dbReference type="PROSITE" id="PS50021"/>
    </source>
</evidence>
<feature type="compositionally biased region" description="Low complexity" evidence="2">
    <location>
        <begin position="30"/>
        <end position="47"/>
    </location>
</feature>
<dbReference type="PROSITE" id="PS50096">
    <property type="entry name" value="IQ"/>
    <property type="match status" value="3"/>
</dbReference>
<feature type="region of interest" description="Disordered" evidence="2">
    <location>
        <begin position="1"/>
        <end position="101"/>
    </location>
</feature>
<dbReference type="InterPro" id="IPR001715">
    <property type="entry name" value="CH_dom"/>
</dbReference>
<feature type="region of interest" description="Disordered" evidence="2">
    <location>
        <begin position="142"/>
        <end position="268"/>
    </location>
</feature>
<dbReference type="PROSITE" id="PS50021">
    <property type="entry name" value="CH"/>
    <property type="match status" value="1"/>
</dbReference>
<dbReference type="GO" id="GO:1903479">
    <property type="term" value="P:mitotic actomyosin contractile ring assembly actin filament organization"/>
    <property type="evidence" value="ECO:0007669"/>
    <property type="project" value="TreeGrafter"/>
</dbReference>
<feature type="compositionally biased region" description="Low complexity" evidence="2">
    <location>
        <begin position="1"/>
        <end position="19"/>
    </location>
</feature>
<feature type="domain" description="Calponin-homology (CH)" evidence="3">
    <location>
        <begin position="548"/>
        <end position="656"/>
    </location>
</feature>
<evidence type="ECO:0000313" key="4">
    <source>
        <dbReference type="EMBL" id="CED83182.1"/>
    </source>
</evidence>
<keyword evidence="1" id="KW-0175">Coiled coil</keyword>
<dbReference type="Pfam" id="PF00307">
    <property type="entry name" value="CH"/>
    <property type="match status" value="1"/>
</dbReference>
<feature type="region of interest" description="Disordered" evidence="2">
    <location>
        <begin position="447"/>
        <end position="476"/>
    </location>
</feature>
<feature type="compositionally biased region" description="Polar residues" evidence="2">
    <location>
        <begin position="208"/>
        <end position="234"/>
    </location>
</feature>
<evidence type="ECO:0000256" key="2">
    <source>
        <dbReference type="SAM" id="MobiDB-lite"/>
    </source>
</evidence>
<dbReference type="PANTHER" id="PTHR14149:SF14">
    <property type="entry name" value="CALPONIN-HOMOLOGY (CH) DOMAIN-CONTAINING PROTEIN"/>
    <property type="match status" value="1"/>
</dbReference>
<dbReference type="SUPFAM" id="SSF47576">
    <property type="entry name" value="Calponin-homology domain, CH-domain"/>
    <property type="match status" value="1"/>
</dbReference>
<dbReference type="SUPFAM" id="SSF143885">
    <property type="entry name" value="RGC domain-like"/>
    <property type="match status" value="1"/>
</dbReference>